<gene>
    <name evidence="2" type="ORF">QTA56_02800</name>
</gene>
<evidence type="ECO:0000313" key="3">
    <source>
        <dbReference type="Proteomes" id="UP001168524"/>
    </source>
</evidence>
<proteinExistence type="predicted"/>
<dbReference type="InterPro" id="IPR023375">
    <property type="entry name" value="ADC_dom_sf"/>
</dbReference>
<dbReference type="Proteomes" id="UP001168524">
    <property type="component" value="Unassembled WGS sequence"/>
</dbReference>
<reference evidence="2" key="1">
    <citation type="submission" date="2023-06" db="EMBL/GenBank/DDBJ databases">
        <title>Two novel species of Acinetobacter isolated from motorbike repairing workshop in Vietnam.</title>
        <authorList>
            <person name="Le N.T.T."/>
        </authorList>
    </citation>
    <scope>NUCLEOTIDE SEQUENCE</scope>
    <source>
        <strain evidence="2">VNH17</strain>
    </source>
</reference>
<organism evidence="2 3">
    <name type="scientific">Acinetobacter thutiue</name>
    <dbReference type="NCBI Taxonomy" id="2998078"/>
    <lineage>
        <taxon>Bacteria</taxon>
        <taxon>Pseudomonadati</taxon>
        <taxon>Pseudomonadota</taxon>
        <taxon>Gammaproteobacteria</taxon>
        <taxon>Moraxellales</taxon>
        <taxon>Moraxellaceae</taxon>
        <taxon>Acinetobacter</taxon>
    </lineage>
</organism>
<name>A0ABT7WKG5_9GAMM</name>
<comment type="caution">
    <text evidence="2">The sequence shown here is derived from an EMBL/GenBank/DDBJ whole genome shotgun (WGS) entry which is preliminary data.</text>
</comment>
<keyword evidence="1" id="KW-0732">Signal</keyword>
<accession>A0ABT7WKG5</accession>
<evidence type="ECO:0000256" key="1">
    <source>
        <dbReference type="SAM" id="SignalP"/>
    </source>
</evidence>
<evidence type="ECO:0000313" key="2">
    <source>
        <dbReference type="EMBL" id="MDN0013168.1"/>
    </source>
</evidence>
<feature type="chain" id="PRO_5046784337" evidence="1">
    <location>
        <begin position="27"/>
        <end position="349"/>
    </location>
</feature>
<sequence>MFNQVYLHRSISAISMSLLLSFSAHAEQSSVSQTQLDSNIATTQPTTVVEFGPYKVNVPKGGYYDRFRMNPDLDEVAKDPAAGNIDYFRTIPKKLVETRVGKVWSPNFYYRTSNVQLLMLAPVSKLKAKLPAPLEPLQPFPGYGLVSLTFFSYAVGDVDPYDEVSVAVVVRQPGVHHFNTSELFSSMRTHNYYGHVLALPVDTEIARVRGVYGYQLPKWLTPIDMNIGSKEVQAHIFNTDGKPDLSLTAPLPKIKNVKPQSRIETKTMFHQVDGQWHRTSVQSNTLAFGQKLFPKNVQLVRSGGPLSKLLDELGAGKVLRLDVVKDAQLALNMPIPLKSLDNSKDSKQK</sequence>
<protein>
    <submittedName>
        <fullName evidence="2">Acetoacetate decarboxylase</fullName>
    </submittedName>
</protein>
<dbReference type="SUPFAM" id="SSF160104">
    <property type="entry name" value="Acetoacetate decarboxylase-like"/>
    <property type="match status" value="1"/>
</dbReference>
<dbReference type="EMBL" id="JAUDZE010000001">
    <property type="protein sequence ID" value="MDN0013168.1"/>
    <property type="molecule type" value="Genomic_DNA"/>
</dbReference>
<keyword evidence="3" id="KW-1185">Reference proteome</keyword>
<dbReference type="Gene3D" id="2.40.400.10">
    <property type="entry name" value="Acetoacetate decarboxylase-like"/>
    <property type="match status" value="1"/>
</dbReference>
<feature type="signal peptide" evidence="1">
    <location>
        <begin position="1"/>
        <end position="26"/>
    </location>
</feature>